<dbReference type="Gene3D" id="3.40.50.12780">
    <property type="entry name" value="N-terminal domain of ligase-like"/>
    <property type="match status" value="1"/>
</dbReference>
<dbReference type="Gene3D" id="3.30.300.30">
    <property type="match status" value="1"/>
</dbReference>
<dbReference type="OrthoDB" id="9778383at2"/>
<evidence type="ECO:0000313" key="3">
    <source>
        <dbReference type="Proteomes" id="UP000327030"/>
    </source>
</evidence>
<reference evidence="3" key="1">
    <citation type="submission" date="2019-08" db="EMBL/GenBank/DDBJ databases">
        <title>Complete Genome Sequence of the Polysaccharide-Degrading Rumen Bacterium Pseudobutyrivibrio xylanivorans MA3014.</title>
        <authorList>
            <person name="Palevich N."/>
            <person name="Maclean P.H."/>
            <person name="Kelly W.J."/>
            <person name="Leahy S.C."/>
            <person name="Rakonjac J."/>
            <person name="Attwood G.T."/>
        </authorList>
    </citation>
    <scope>NUCLEOTIDE SEQUENCE [LARGE SCALE GENOMIC DNA]</scope>
    <source>
        <strain evidence="3">MA3014</strain>
    </source>
</reference>
<feature type="domain" description="AMP-dependent synthetase/ligase" evidence="1">
    <location>
        <begin position="17"/>
        <end position="365"/>
    </location>
</feature>
<accession>A0A5P6VW82</accession>
<dbReference type="AlphaFoldDB" id="A0A5P6VW82"/>
<dbReference type="NCBIfam" id="TIGR01733">
    <property type="entry name" value="AA-adenyl-dom"/>
    <property type="match status" value="1"/>
</dbReference>
<dbReference type="Proteomes" id="UP000327030">
    <property type="component" value="Chromosome 1"/>
</dbReference>
<dbReference type="InterPro" id="IPR000873">
    <property type="entry name" value="AMP-dep_synth/lig_dom"/>
</dbReference>
<dbReference type="InterPro" id="IPR010071">
    <property type="entry name" value="AA_adenyl_dom"/>
</dbReference>
<sequence length="505" mass="56920">MEMQNNVLDYLEGSLLRCPDKIAYADDEVQLSFKDVKRIMDSVGTSLLNRGCKREPVIVFMKKSPNTIATFFGVINAGCYYVPIDSEMPATRINLILDNCKPRVIICDESTVDIANSFDYKAEVVLFSDIVNTDSDDEALALVRKKAIDTDPIYIVFTSGSTGVPKGVCACHRSVIDYIEQLSETLGFNEDTIFGNQTPLYFDACLKELYPTLKFGATTYLIPHSYFMFPIKLVEYINEHQINTVCWVVSALTMISAFATFDTVVPHTLKTIAFGSEVFPIKQFRLWRAAVPEAKFFNLYGPTEGTGMCCYYPVEREFADDEVIPVGFPFKNTEILLLKEDNTLAADGEQGEICIRGTSVTLGYYNNPEKTSEAYVQNPLNTAYPEIIYRTGDIGHINEYGELVFHSRKDFQIKHMGHRIELGEIEANVNLVPEIKLSGCIYAKEQGKIVLYYVGDITEGDLIKALKTKLPRYMLPNKVNRLDEMPFTANGKIDRVTLSKMYSSK</sequence>
<dbReference type="PROSITE" id="PS00455">
    <property type="entry name" value="AMP_BINDING"/>
    <property type="match status" value="1"/>
</dbReference>
<protein>
    <submittedName>
        <fullName evidence="2">Amino acid adenylation domain-containing protein</fullName>
    </submittedName>
</protein>
<dbReference type="InterPro" id="IPR042099">
    <property type="entry name" value="ANL_N_sf"/>
</dbReference>
<dbReference type="Pfam" id="PF00501">
    <property type="entry name" value="AMP-binding"/>
    <property type="match status" value="1"/>
</dbReference>
<dbReference type="SUPFAM" id="SSF56801">
    <property type="entry name" value="Acetyl-CoA synthetase-like"/>
    <property type="match status" value="1"/>
</dbReference>
<proteinExistence type="predicted"/>
<evidence type="ECO:0000259" key="1">
    <source>
        <dbReference type="Pfam" id="PF00501"/>
    </source>
</evidence>
<dbReference type="PANTHER" id="PTHR45527">
    <property type="entry name" value="NONRIBOSOMAL PEPTIDE SYNTHETASE"/>
    <property type="match status" value="1"/>
</dbReference>
<name>A0A5P6VW82_PSEXY</name>
<dbReference type="GO" id="GO:0043041">
    <property type="term" value="P:amino acid activation for nonribosomal peptide biosynthetic process"/>
    <property type="evidence" value="ECO:0007669"/>
    <property type="project" value="TreeGrafter"/>
</dbReference>
<dbReference type="InterPro" id="IPR020845">
    <property type="entry name" value="AMP-binding_CS"/>
</dbReference>
<evidence type="ECO:0000313" key="2">
    <source>
        <dbReference type="EMBL" id="QFJ56161.1"/>
    </source>
</evidence>
<dbReference type="InterPro" id="IPR045851">
    <property type="entry name" value="AMP-bd_C_sf"/>
</dbReference>
<dbReference type="PANTHER" id="PTHR45527:SF1">
    <property type="entry name" value="FATTY ACID SYNTHASE"/>
    <property type="match status" value="1"/>
</dbReference>
<dbReference type="GO" id="GO:0005737">
    <property type="term" value="C:cytoplasm"/>
    <property type="evidence" value="ECO:0007669"/>
    <property type="project" value="TreeGrafter"/>
</dbReference>
<dbReference type="GO" id="GO:0031177">
    <property type="term" value="F:phosphopantetheine binding"/>
    <property type="evidence" value="ECO:0007669"/>
    <property type="project" value="TreeGrafter"/>
</dbReference>
<organism evidence="2 3">
    <name type="scientific">Pseudobutyrivibrio xylanivorans</name>
    <dbReference type="NCBI Taxonomy" id="185007"/>
    <lineage>
        <taxon>Bacteria</taxon>
        <taxon>Bacillati</taxon>
        <taxon>Bacillota</taxon>
        <taxon>Clostridia</taxon>
        <taxon>Lachnospirales</taxon>
        <taxon>Lachnospiraceae</taxon>
        <taxon>Pseudobutyrivibrio</taxon>
    </lineage>
</organism>
<dbReference type="GO" id="GO:0044550">
    <property type="term" value="P:secondary metabolite biosynthetic process"/>
    <property type="evidence" value="ECO:0007669"/>
    <property type="project" value="TreeGrafter"/>
</dbReference>
<dbReference type="CDD" id="cd05930">
    <property type="entry name" value="A_NRPS"/>
    <property type="match status" value="1"/>
</dbReference>
<gene>
    <name evidence="2" type="ORF">FXF36_01035</name>
</gene>
<dbReference type="EMBL" id="CP043028">
    <property type="protein sequence ID" value="QFJ56161.1"/>
    <property type="molecule type" value="Genomic_DNA"/>
</dbReference>
<dbReference type="KEGG" id="pxv:FXF36_01035"/>